<evidence type="ECO:0000313" key="1">
    <source>
        <dbReference type="EMBL" id="EMB14268.1"/>
    </source>
</evidence>
<dbReference type="Proteomes" id="UP000011529">
    <property type="component" value="Unassembled WGS sequence"/>
</dbReference>
<dbReference type="AlphaFoldDB" id="M2AXK0"/>
<comment type="caution">
    <text evidence="1">The sequence shown here is derived from an EMBL/GenBank/DDBJ whole genome shotgun (WGS) entry which is preliminary data.</text>
</comment>
<evidence type="ECO:0000313" key="2">
    <source>
        <dbReference type="Proteomes" id="UP000011529"/>
    </source>
</evidence>
<protein>
    <submittedName>
        <fullName evidence="1">Uncharacterized protein</fullName>
    </submittedName>
</protein>
<reference evidence="1" key="2">
    <citation type="journal article" date="2013" name="Mar. Genomics">
        <title>Expression of sulfatases in Rhodopirellula baltica and the diversity of sulfatases in the genus Rhodopirellula.</title>
        <authorList>
            <person name="Wegner C.E."/>
            <person name="Richter-Heitmann T."/>
            <person name="Klindworth A."/>
            <person name="Klockow C."/>
            <person name="Richter M."/>
            <person name="Achstetter T."/>
            <person name="Glockner F.O."/>
            <person name="Harder J."/>
        </authorList>
    </citation>
    <scope>NUCLEOTIDE SEQUENCE [LARGE SCALE GENOMIC DNA]</scope>
    <source>
        <strain evidence="1">6C</strain>
    </source>
</reference>
<organism evidence="1 2">
    <name type="scientific">Rhodopirellula europaea 6C</name>
    <dbReference type="NCBI Taxonomy" id="1263867"/>
    <lineage>
        <taxon>Bacteria</taxon>
        <taxon>Pseudomonadati</taxon>
        <taxon>Planctomycetota</taxon>
        <taxon>Planctomycetia</taxon>
        <taxon>Pirellulales</taxon>
        <taxon>Pirellulaceae</taxon>
        <taxon>Rhodopirellula</taxon>
    </lineage>
</organism>
<reference evidence="1" key="1">
    <citation type="submission" date="2012-11" db="EMBL/GenBank/DDBJ databases">
        <title>Permanent draft genomes of Rhodopirellula europaea strain SH398 and 6C.</title>
        <authorList>
            <person name="Richter M."/>
            <person name="Richter-Heitmann T."/>
            <person name="Frank C."/>
            <person name="Harder J."/>
            <person name="Glockner F.O."/>
        </authorList>
    </citation>
    <scope>NUCLEOTIDE SEQUENCE</scope>
    <source>
        <strain evidence="1">6C</strain>
    </source>
</reference>
<proteinExistence type="predicted"/>
<name>M2AXK0_9BACT</name>
<sequence length="36" mass="4253">MPGHAFTIVKTGFVKRLSWLLERRPSGWRRRSIQAN</sequence>
<accession>M2AXK0</accession>
<dbReference type="EMBL" id="ANMO01000216">
    <property type="protein sequence ID" value="EMB14268.1"/>
    <property type="molecule type" value="Genomic_DNA"/>
</dbReference>
<keyword evidence="2" id="KW-1185">Reference proteome</keyword>
<gene>
    <name evidence="1" type="ORF">RE6C_04690</name>
</gene>